<comment type="similarity">
    <text evidence="3 11">Belongs to the glycosyl hydrolase 28 family.</text>
</comment>
<keyword evidence="4" id="KW-0134">Cell wall</keyword>
<evidence type="ECO:0000256" key="4">
    <source>
        <dbReference type="ARBA" id="ARBA00022512"/>
    </source>
</evidence>
<comment type="catalytic activity">
    <reaction evidence="1">
        <text>2-succinylbenzoyl-CoA + H(+) = 1,4-dihydroxy-2-naphthoyl-CoA + H2O</text>
        <dbReference type="Rhea" id="RHEA:26562"/>
        <dbReference type="ChEBI" id="CHEBI:15377"/>
        <dbReference type="ChEBI" id="CHEBI:15378"/>
        <dbReference type="ChEBI" id="CHEBI:57364"/>
        <dbReference type="ChEBI" id="CHEBI:58897"/>
        <dbReference type="EC" id="4.1.3.36"/>
    </reaction>
</comment>
<evidence type="ECO:0000256" key="10">
    <source>
        <dbReference type="RuleBase" id="RU003707"/>
    </source>
</evidence>
<dbReference type="GO" id="GO:0005829">
    <property type="term" value="C:cytosol"/>
    <property type="evidence" value="ECO:0007669"/>
    <property type="project" value="TreeGrafter"/>
</dbReference>
<dbReference type="InterPro" id="IPR029045">
    <property type="entry name" value="ClpP/crotonase-like_dom_sf"/>
</dbReference>
<protein>
    <recommendedName>
        <fullName evidence="8">1,4-dihydroxy-2-naphthoyl-CoA synthase</fullName>
        <ecNumber evidence="8">4.1.3.36</ecNumber>
    </recommendedName>
</protein>
<dbReference type="InterPro" id="IPR011050">
    <property type="entry name" value="Pectin_lyase_fold/virulence"/>
</dbReference>
<evidence type="ECO:0000256" key="9">
    <source>
        <dbReference type="PROSITE-ProRule" id="PRU10052"/>
    </source>
</evidence>
<keyword evidence="6" id="KW-0456">Lyase</keyword>
<dbReference type="SUPFAM" id="SSF52096">
    <property type="entry name" value="ClpP/crotonase"/>
    <property type="match status" value="1"/>
</dbReference>
<comment type="similarity">
    <text evidence="10">Belongs to the enoyl-CoA hydratase/isomerase family.</text>
</comment>
<evidence type="ECO:0000256" key="12">
    <source>
        <dbReference type="SAM" id="MobiDB-lite"/>
    </source>
</evidence>
<feature type="region of interest" description="Disordered" evidence="12">
    <location>
        <begin position="32"/>
        <end position="112"/>
    </location>
</feature>
<dbReference type="GO" id="GO:0009234">
    <property type="term" value="P:menaquinone biosynthetic process"/>
    <property type="evidence" value="ECO:0007669"/>
    <property type="project" value="InterPro"/>
</dbReference>
<dbReference type="EMBL" id="RDQH01000342">
    <property type="protein sequence ID" value="RXH69739.1"/>
    <property type="molecule type" value="Genomic_DNA"/>
</dbReference>
<dbReference type="Pfam" id="PF00295">
    <property type="entry name" value="Glyco_hydro_28"/>
    <property type="match status" value="2"/>
</dbReference>
<dbReference type="Pfam" id="PF00378">
    <property type="entry name" value="ECH_1"/>
    <property type="match status" value="1"/>
</dbReference>
<keyword evidence="5 11" id="KW-0378">Hydrolase</keyword>
<name>A0A498HFF1_MALDO</name>
<feature type="chain" id="PRO_5019730248" description="1,4-dihydroxy-2-naphthoyl-CoA synthase" evidence="13">
    <location>
        <begin position="22"/>
        <end position="876"/>
    </location>
</feature>
<evidence type="ECO:0000313" key="15">
    <source>
        <dbReference type="Proteomes" id="UP000290289"/>
    </source>
</evidence>
<evidence type="ECO:0000256" key="6">
    <source>
        <dbReference type="ARBA" id="ARBA00023239"/>
    </source>
</evidence>
<dbReference type="FunFam" id="2.160.20.10:FF:000019">
    <property type="entry name" value="polygalacturonase At1g48100"/>
    <property type="match status" value="1"/>
</dbReference>
<gene>
    <name evidence="14" type="ORF">DVH24_006995</name>
</gene>
<dbReference type="InterPro" id="IPR014748">
    <property type="entry name" value="Enoyl-CoA_hydra_C"/>
</dbReference>
<feature type="active site" evidence="9">
    <location>
        <position position="352"/>
    </location>
</feature>
<evidence type="ECO:0000256" key="3">
    <source>
        <dbReference type="ARBA" id="ARBA00008834"/>
    </source>
</evidence>
<accession>A0A498HFF1</accession>
<dbReference type="EC" id="4.1.3.36" evidence="8"/>
<sequence length="876" mass="95380">MSAFSFRSIAFMLVLAFLVWSSNFDACMGRRGRHWRQNRASSASLSKKKGKSSHGGGGGSHHHSGSGSKPKRAPSPPQNKAPSPPQVPKPIDDTPPSSPQKGSSTFNVLDFGAKGDGSTDDTKAFQAAWAAACKVEASNIIVPAGYQFLVGPISFSGPYCQKNILFQLDGTIVAPTDSESWGKGLFQWLEFTKLNGITVQGKGVIDGRGSSWWQDTPYGDPIDDDFKLIVPLNSSVQQRPPMPIRSQLSGKMPSIKPTALRFYGSFNVTVTGITIQNSPQCHLKFDNCQGVLVHDMSVSSPGDSPNTDGIHLQNSQRVLIHTTTLACGDDCISIQTGCTDVYVHNVNCGPGHGISIGSLGRDNTKACVSNITVRDIIMHNTMNGVRVKTWQGGSGSVQGVMFSNIQVSEVQLPIVIDQFYCDKSTCKNQTSAVALSGITYERIRGTYTVKPVHFACSDSLPCVGVTLNGIDLKPLQEKYHLYDPFCWQTFGELRTPTVPPIGCLQLGKPSSNKVNSDHDEFFIIVIKGLHLYPEVLQESSEQDLMTTASRRLASIANHLSPAHLSPSSAAISLSNASMNDSYHRTHGEVSTHQVVWKNARDESGEEFTDIIYEKSVGEAIAKVRLLRLITINRPERRNAFRPQTVKELIRAFNDARDDGSIGVVILTGKGTKAFCSGGDQALRGKDGYSDYEDFGRLNVLDLQVQIRRLPKPVIAMVAGYAVGGGHVLHMVCDLTIAADNAIFGQTGPKVGSFDAGYGSSIMSRLIGPKKAREMWFMARFYTAAEAEKMGLVNTVVPLESLEQETVKWCREMLRNSPTALRVLKSALNAVDDGHAGLQQLAGDATLLFYGTEEGNEGKTAYMQHRRPDFSKFPRRP</sequence>
<evidence type="ECO:0000256" key="2">
    <source>
        <dbReference type="ARBA" id="ARBA00004191"/>
    </source>
</evidence>
<dbReference type="PROSITE" id="PS00166">
    <property type="entry name" value="ENOYL_COA_HYDRATASE"/>
    <property type="match status" value="1"/>
</dbReference>
<comment type="subcellular location">
    <subcellularLocation>
        <location evidence="2">Secreted</location>
        <location evidence="2">Cell wall</location>
    </subcellularLocation>
</comment>
<dbReference type="FunFam" id="1.10.12.10:FF:000003">
    <property type="entry name" value="1,4-dihydroxy-2-naphthoyl-CoA synthase"/>
    <property type="match status" value="1"/>
</dbReference>
<keyword evidence="15" id="KW-1185">Reference proteome</keyword>
<dbReference type="Gene3D" id="1.10.12.10">
    <property type="entry name" value="Lyase 2-enoyl-coa Hydratase, Chain A, domain 2"/>
    <property type="match status" value="1"/>
</dbReference>
<evidence type="ECO:0000256" key="7">
    <source>
        <dbReference type="ARBA" id="ARBA00023295"/>
    </source>
</evidence>
<comment type="caution">
    <text evidence="14">The sequence shown here is derived from an EMBL/GenBank/DDBJ whole genome shotgun (WGS) entry which is preliminary data.</text>
</comment>
<dbReference type="NCBIfam" id="NF005637">
    <property type="entry name" value="PRK07396.1"/>
    <property type="match status" value="1"/>
</dbReference>
<dbReference type="CDD" id="cd06558">
    <property type="entry name" value="crotonase-like"/>
    <property type="match status" value="1"/>
</dbReference>
<dbReference type="InterPro" id="IPR012334">
    <property type="entry name" value="Pectin_lyas_fold"/>
</dbReference>
<dbReference type="AlphaFoldDB" id="A0A498HFF1"/>
<evidence type="ECO:0000256" key="5">
    <source>
        <dbReference type="ARBA" id="ARBA00022801"/>
    </source>
</evidence>
<dbReference type="PROSITE" id="PS00502">
    <property type="entry name" value="POLYGALACTURONASE"/>
    <property type="match status" value="1"/>
</dbReference>
<dbReference type="SMART" id="SM00710">
    <property type="entry name" value="PbH1"/>
    <property type="match status" value="4"/>
</dbReference>
<dbReference type="PANTHER" id="PTHR43113:SF1">
    <property type="entry name" value="1,4-DIHYDROXY-2-NAPHTHOYL-COA SYNTHASE, PEROXISOMAL"/>
    <property type="match status" value="1"/>
</dbReference>
<feature type="compositionally biased region" description="Basic residues" evidence="12">
    <location>
        <begin position="60"/>
        <end position="72"/>
    </location>
</feature>
<proteinExistence type="inferred from homology"/>
<evidence type="ECO:0000256" key="1">
    <source>
        <dbReference type="ARBA" id="ARBA00000177"/>
    </source>
</evidence>
<keyword evidence="13" id="KW-0732">Signal</keyword>
<evidence type="ECO:0000256" key="8">
    <source>
        <dbReference type="ARBA" id="ARBA00066833"/>
    </source>
</evidence>
<dbReference type="InterPro" id="IPR010198">
    <property type="entry name" value="DHNA-CoA_synthase_MenB"/>
</dbReference>
<organism evidence="14 15">
    <name type="scientific">Malus domestica</name>
    <name type="common">Apple</name>
    <name type="synonym">Pyrus malus</name>
    <dbReference type="NCBI Taxonomy" id="3750"/>
    <lineage>
        <taxon>Eukaryota</taxon>
        <taxon>Viridiplantae</taxon>
        <taxon>Streptophyta</taxon>
        <taxon>Embryophyta</taxon>
        <taxon>Tracheophyta</taxon>
        <taxon>Spermatophyta</taxon>
        <taxon>Magnoliopsida</taxon>
        <taxon>eudicotyledons</taxon>
        <taxon>Gunneridae</taxon>
        <taxon>Pentapetalae</taxon>
        <taxon>rosids</taxon>
        <taxon>fabids</taxon>
        <taxon>Rosales</taxon>
        <taxon>Rosaceae</taxon>
        <taxon>Amygdaloideae</taxon>
        <taxon>Maleae</taxon>
        <taxon>Malus</taxon>
    </lineage>
</organism>
<keyword evidence="7 11" id="KW-0326">Glycosidase</keyword>
<reference evidence="14 15" key="1">
    <citation type="submission" date="2018-10" db="EMBL/GenBank/DDBJ databases">
        <title>A high-quality apple genome assembly.</title>
        <authorList>
            <person name="Hu J."/>
        </authorList>
    </citation>
    <scope>NUCLEOTIDE SEQUENCE [LARGE SCALE GENOMIC DNA]</scope>
    <source>
        <strain evidence="15">cv. HFTH1</strain>
        <tissue evidence="14">Young leaf</tissue>
    </source>
</reference>
<dbReference type="InterPro" id="IPR006626">
    <property type="entry name" value="PbH1"/>
</dbReference>
<dbReference type="STRING" id="3750.A0A498HFF1"/>
<dbReference type="FunFam" id="3.90.226.10:FF:000003">
    <property type="entry name" value="1,4-dihydroxy-2-naphthoyl-CoA synthase"/>
    <property type="match status" value="1"/>
</dbReference>
<evidence type="ECO:0000313" key="14">
    <source>
        <dbReference type="EMBL" id="RXH69739.1"/>
    </source>
</evidence>
<dbReference type="Gene3D" id="3.90.226.10">
    <property type="entry name" value="2-enoyl-CoA Hydratase, Chain A, domain 1"/>
    <property type="match status" value="1"/>
</dbReference>
<evidence type="ECO:0000256" key="13">
    <source>
        <dbReference type="SAM" id="SignalP"/>
    </source>
</evidence>
<dbReference type="GO" id="GO:0005975">
    <property type="term" value="P:carbohydrate metabolic process"/>
    <property type="evidence" value="ECO:0007669"/>
    <property type="project" value="InterPro"/>
</dbReference>
<feature type="signal peptide" evidence="13">
    <location>
        <begin position="1"/>
        <end position="21"/>
    </location>
</feature>
<dbReference type="GO" id="GO:0008935">
    <property type="term" value="F:1,4-dihydroxy-2-naphthoyl-CoA synthase activity"/>
    <property type="evidence" value="ECO:0007669"/>
    <property type="project" value="UniProtKB-EC"/>
</dbReference>
<dbReference type="InterPro" id="IPR018376">
    <property type="entry name" value="Enoyl-CoA_hyd/isom_CS"/>
</dbReference>
<dbReference type="GO" id="GO:0004650">
    <property type="term" value="F:polygalacturonase activity"/>
    <property type="evidence" value="ECO:0007669"/>
    <property type="project" value="InterPro"/>
</dbReference>
<dbReference type="HAMAP" id="MF_01934">
    <property type="entry name" value="MenB"/>
    <property type="match status" value="1"/>
</dbReference>
<dbReference type="NCBIfam" id="TIGR01929">
    <property type="entry name" value="menB"/>
    <property type="match status" value="1"/>
</dbReference>
<dbReference type="Proteomes" id="UP000290289">
    <property type="component" value="Chromosome 16"/>
</dbReference>
<dbReference type="InterPro" id="IPR001753">
    <property type="entry name" value="Enoyl-CoA_hydra/iso"/>
</dbReference>
<dbReference type="SUPFAM" id="SSF51126">
    <property type="entry name" value="Pectin lyase-like"/>
    <property type="match status" value="1"/>
</dbReference>
<keyword evidence="4" id="KW-0964">Secreted</keyword>
<dbReference type="Gene3D" id="2.160.20.10">
    <property type="entry name" value="Single-stranded right-handed beta-helix, Pectin lyase-like"/>
    <property type="match status" value="1"/>
</dbReference>
<dbReference type="InterPro" id="IPR000743">
    <property type="entry name" value="Glyco_hydro_28"/>
</dbReference>
<feature type="compositionally biased region" description="Pro residues" evidence="12">
    <location>
        <begin position="73"/>
        <end position="88"/>
    </location>
</feature>
<evidence type="ECO:0000256" key="11">
    <source>
        <dbReference type="RuleBase" id="RU361169"/>
    </source>
</evidence>
<dbReference type="PANTHER" id="PTHR43113">
    <property type="entry name" value="NUCLEOSIDE-DIPHOSPHATE-SUGAR EPIMERASE"/>
    <property type="match status" value="1"/>
</dbReference>